<evidence type="ECO:0000256" key="1">
    <source>
        <dbReference type="ARBA" id="ARBA00009437"/>
    </source>
</evidence>
<evidence type="ECO:0000256" key="4">
    <source>
        <dbReference type="ARBA" id="ARBA00023163"/>
    </source>
</evidence>
<dbReference type="SUPFAM" id="SSF53850">
    <property type="entry name" value="Periplasmic binding protein-like II"/>
    <property type="match status" value="1"/>
</dbReference>
<dbReference type="CDD" id="cd05466">
    <property type="entry name" value="PBP2_LTTR_substrate"/>
    <property type="match status" value="1"/>
</dbReference>
<evidence type="ECO:0000256" key="5">
    <source>
        <dbReference type="SAM" id="MobiDB-lite"/>
    </source>
</evidence>
<dbReference type="InterPro" id="IPR005119">
    <property type="entry name" value="LysR_subst-bd"/>
</dbReference>
<organism evidence="7 8">
    <name type="scientific">Litoribrevibacter euphylliae</name>
    <dbReference type="NCBI Taxonomy" id="1834034"/>
    <lineage>
        <taxon>Bacteria</taxon>
        <taxon>Pseudomonadati</taxon>
        <taxon>Pseudomonadota</taxon>
        <taxon>Gammaproteobacteria</taxon>
        <taxon>Oceanospirillales</taxon>
        <taxon>Oceanospirillaceae</taxon>
        <taxon>Litoribrevibacter</taxon>
    </lineage>
</organism>
<dbReference type="InterPro" id="IPR036388">
    <property type="entry name" value="WH-like_DNA-bd_sf"/>
</dbReference>
<keyword evidence="3" id="KW-0238">DNA-binding</keyword>
<dbReference type="Pfam" id="PF00126">
    <property type="entry name" value="HTH_1"/>
    <property type="match status" value="1"/>
</dbReference>
<evidence type="ECO:0000313" key="8">
    <source>
        <dbReference type="Proteomes" id="UP001595476"/>
    </source>
</evidence>
<dbReference type="InterPro" id="IPR036390">
    <property type="entry name" value="WH_DNA-bd_sf"/>
</dbReference>
<keyword evidence="4" id="KW-0804">Transcription</keyword>
<accession>A0ABV7HFZ6</accession>
<dbReference type="InterPro" id="IPR000847">
    <property type="entry name" value="LysR_HTH_N"/>
</dbReference>
<dbReference type="PROSITE" id="PS50931">
    <property type="entry name" value="HTH_LYSR"/>
    <property type="match status" value="1"/>
</dbReference>
<proteinExistence type="inferred from homology"/>
<evidence type="ECO:0000256" key="2">
    <source>
        <dbReference type="ARBA" id="ARBA00023015"/>
    </source>
</evidence>
<comment type="similarity">
    <text evidence="1">Belongs to the LysR transcriptional regulatory family.</text>
</comment>
<dbReference type="Gene3D" id="3.40.190.290">
    <property type="match status" value="1"/>
</dbReference>
<protein>
    <submittedName>
        <fullName evidence="7">LysR substrate-binding domain-containing protein</fullName>
    </submittedName>
</protein>
<evidence type="ECO:0000256" key="3">
    <source>
        <dbReference type="ARBA" id="ARBA00023125"/>
    </source>
</evidence>
<sequence>MNIETKWLEDFLSLAATQSFSKAAEARHVTQPAFSRRIRALETAVGCHLVDRNHTPIQLTAEGQLFKITASNTLDQLKSSIEHIQALAARHQVVDFAVSHTLSLSFFPSFIQSLQAELSNTHTRQLVANVDDSFQALKNGICDFLIAYGGQHVESDRFTGFTLATESLVPVSIPNDNGQPLYSLNSLKQANDSEGSALAEALPYLAYPEDIFLGRQVKRLLSQHTTSLKKTFESPMADSLKMMAMQGLGIAWVPAYSVKRELEQGHLMICGDDTWQAPLDIWLYRCDRALSPSSEKLWQTLQARFEVSISSQNPKSCQNPKTSQTPKSIASHD</sequence>
<keyword evidence="2" id="KW-0805">Transcription regulation</keyword>
<dbReference type="Gene3D" id="1.10.10.10">
    <property type="entry name" value="Winged helix-like DNA-binding domain superfamily/Winged helix DNA-binding domain"/>
    <property type="match status" value="1"/>
</dbReference>
<evidence type="ECO:0000313" key="7">
    <source>
        <dbReference type="EMBL" id="MFC3152763.1"/>
    </source>
</evidence>
<dbReference type="SUPFAM" id="SSF46785">
    <property type="entry name" value="Winged helix' DNA-binding domain"/>
    <property type="match status" value="1"/>
</dbReference>
<feature type="domain" description="HTH lysR-type" evidence="6">
    <location>
        <begin position="3"/>
        <end position="60"/>
    </location>
</feature>
<dbReference type="Proteomes" id="UP001595476">
    <property type="component" value="Unassembled WGS sequence"/>
</dbReference>
<dbReference type="PANTHER" id="PTHR30126:SF2">
    <property type="entry name" value="HTH-TYPE TRANSCRIPTIONAL REGULATOR YJIE"/>
    <property type="match status" value="1"/>
</dbReference>
<dbReference type="PANTHER" id="PTHR30126">
    <property type="entry name" value="HTH-TYPE TRANSCRIPTIONAL REGULATOR"/>
    <property type="match status" value="1"/>
</dbReference>
<evidence type="ECO:0000259" key="6">
    <source>
        <dbReference type="PROSITE" id="PS50931"/>
    </source>
</evidence>
<keyword evidence="8" id="KW-1185">Reference proteome</keyword>
<gene>
    <name evidence="7" type="ORF">ACFOEK_17125</name>
</gene>
<feature type="region of interest" description="Disordered" evidence="5">
    <location>
        <begin position="312"/>
        <end position="333"/>
    </location>
</feature>
<dbReference type="PRINTS" id="PR00039">
    <property type="entry name" value="HTHLYSR"/>
</dbReference>
<comment type="caution">
    <text evidence="7">The sequence shown here is derived from an EMBL/GenBank/DDBJ whole genome shotgun (WGS) entry which is preliminary data.</text>
</comment>
<dbReference type="Pfam" id="PF03466">
    <property type="entry name" value="LysR_substrate"/>
    <property type="match status" value="1"/>
</dbReference>
<reference evidence="8" key="1">
    <citation type="journal article" date="2019" name="Int. J. Syst. Evol. Microbiol.">
        <title>The Global Catalogue of Microorganisms (GCM) 10K type strain sequencing project: providing services to taxonomists for standard genome sequencing and annotation.</title>
        <authorList>
            <consortium name="The Broad Institute Genomics Platform"/>
            <consortium name="The Broad Institute Genome Sequencing Center for Infectious Disease"/>
            <person name="Wu L."/>
            <person name="Ma J."/>
        </authorList>
    </citation>
    <scope>NUCLEOTIDE SEQUENCE [LARGE SCALE GENOMIC DNA]</scope>
    <source>
        <strain evidence="8">KCTC 52438</strain>
    </source>
</reference>
<dbReference type="EMBL" id="JBHRSZ010000007">
    <property type="protein sequence ID" value="MFC3152763.1"/>
    <property type="molecule type" value="Genomic_DNA"/>
</dbReference>
<name>A0ABV7HFZ6_9GAMM</name>
<dbReference type="RefSeq" id="WP_386722688.1">
    <property type="nucleotide sequence ID" value="NZ_JBHRSZ010000007.1"/>
</dbReference>